<feature type="compositionally biased region" description="Basic residues" evidence="1">
    <location>
        <begin position="235"/>
        <end position="251"/>
    </location>
</feature>
<feature type="compositionally biased region" description="Basic and acidic residues" evidence="1">
    <location>
        <begin position="314"/>
        <end position="324"/>
    </location>
</feature>
<feature type="non-terminal residue" evidence="2">
    <location>
        <position position="1"/>
    </location>
</feature>
<name>A0A6J4NJL5_9ACTN</name>
<feature type="compositionally biased region" description="Low complexity" evidence="1">
    <location>
        <begin position="43"/>
        <end position="59"/>
    </location>
</feature>
<feature type="compositionally biased region" description="Basic and acidic residues" evidence="1">
    <location>
        <begin position="263"/>
        <end position="273"/>
    </location>
</feature>
<dbReference type="AlphaFoldDB" id="A0A6J4NJL5"/>
<evidence type="ECO:0000313" key="2">
    <source>
        <dbReference type="EMBL" id="CAA9387737.1"/>
    </source>
</evidence>
<feature type="non-terminal residue" evidence="2">
    <location>
        <position position="334"/>
    </location>
</feature>
<accession>A0A6J4NJL5</accession>
<feature type="compositionally biased region" description="Basic residues" evidence="1">
    <location>
        <begin position="1"/>
        <end position="16"/>
    </location>
</feature>
<feature type="compositionally biased region" description="Basic residues" evidence="1">
    <location>
        <begin position="284"/>
        <end position="293"/>
    </location>
</feature>
<organism evidence="2">
    <name type="scientific">uncultured Quadrisphaera sp</name>
    <dbReference type="NCBI Taxonomy" id="904978"/>
    <lineage>
        <taxon>Bacteria</taxon>
        <taxon>Bacillati</taxon>
        <taxon>Actinomycetota</taxon>
        <taxon>Actinomycetes</taxon>
        <taxon>Kineosporiales</taxon>
        <taxon>Kineosporiaceae</taxon>
        <taxon>Quadrisphaera</taxon>
        <taxon>environmental samples</taxon>
    </lineage>
</organism>
<sequence>GSRHRALRRLPLHRARSPTGARRGGPLHPRAAAGEGPAVGRDPPAGGHPHPAGVHGPAVLATARAVGGRRQPDGVAADGLPAADVPPQPRRGRALVPDPRAAHADDRGRHHGAAPGRHGAPARRDRPRQLGPPLEPPAVVLPDPDHRRRPRRQQGRGADPALRGLAGPGRQRGRHRLPRWPPLRPGGAALGRDAAAAAGRARVLAPAGDAPPALRERDDVGVPGQRPPRGGHDRGRQRRTHLHPAPQRRRGAVPGRGDPAADQPERRRGDDAGHLGPHPGRGGVRQRGRRREHPRHDGLAQPAHLPLRRRHRERAVGRRQDRGAPGRRPPGPGL</sequence>
<dbReference type="EMBL" id="CADCUY010000044">
    <property type="protein sequence ID" value="CAA9387737.1"/>
    <property type="molecule type" value="Genomic_DNA"/>
</dbReference>
<reference evidence="2" key="1">
    <citation type="submission" date="2020-02" db="EMBL/GenBank/DDBJ databases">
        <authorList>
            <person name="Meier V. D."/>
        </authorList>
    </citation>
    <scope>NUCLEOTIDE SEQUENCE</scope>
    <source>
        <strain evidence="2">AVDCRST_MAG35</strain>
    </source>
</reference>
<gene>
    <name evidence="2" type="ORF">AVDCRST_MAG35-234</name>
</gene>
<proteinExistence type="predicted"/>
<protein>
    <submittedName>
        <fullName evidence="2">Uncharacterized protein</fullName>
    </submittedName>
</protein>
<feature type="region of interest" description="Disordered" evidence="1">
    <location>
        <begin position="1"/>
        <end position="334"/>
    </location>
</feature>
<evidence type="ECO:0000256" key="1">
    <source>
        <dbReference type="SAM" id="MobiDB-lite"/>
    </source>
</evidence>
<feature type="compositionally biased region" description="Low complexity" evidence="1">
    <location>
        <begin position="185"/>
        <end position="208"/>
    </location>
</feature>